<protein>
    <submittedName>
        <fullName evidence="2">(northern house mosquito) hypothetical protein</fullName>
    </submittedName>
</protein>
<feature type="compositionally biased region" description="Basic residues" evidence="1">
    <location>
        <begin position="9"/>
        <end position="21"/>
    </location>
</feature>
<dbReference type="EMBL" id="HBUE01093387">
    <property type="protein sequence ID" value="CAG6482416.1"/>
    <property type="molecule type" value="Transcribed_RNA"/>
</dbReference>
<proteinExistence type="predicted"/>
<feature type="region of interest" description="Disordered" evidence="1">
    <location>
        <begin position="1"/>
        <end position="73"/>
    </location>
</feature>
<sequence length="109" mass="12200">MAARDCHSAMHHPRTIRRAVTRSRTPATLDPCPGRQPSARAAHPRCRPGLRTETPPAARNISLSRGSSLKAPAKSDESFSSLLSRVVLWVVEFHFLEISHSSFFFTFHH</sequence>
<accession>A0A8D8BVH7</accession>
<evidence type="ECO:0000313" key="2">
    <source>
        <dbReference type="EMBL" id="CAG6482416.1"/>
    </source>
</evidence>
<organism evidence="2">
    <name type="scientific">Culex pipiens</name>
    <name type="common">House mosquito</name>
    <dbReference type="NCBI Taxonomy" id="7175"/>
    <lineage>
        <taxon>Eukaryota</taxon>
        <taxon>Metazoa</taxon>
        <taxon>Ecdysozoa</taxon>
        <taxon>Arthropoda</taxon>
        <taxon>Hexapoda</taxon>
        <taxon>Insecta</taxon>
        <taxon>Pterygota</taxon>
        <taxon>Neoptera</taxon>
        <taxon>Endopterygota</taxon>
        <taxon>Diptera</taxon>
        <taxon>Nematocera</taxon>
        <taxon>Culicoidea</taxon>
        <taxon>Culicidae</taxon>
        <taxon>Culicinae</taxon>
        <taxon>Culicini</taxon>
        <taxon>Culex</taxon>
        <taxon>Culex</taxon>
    </lineage>
</organism>
<name>A0A8D8BVH7_CULPI</name>
<dbReference type="AlphaFoldDB" id="A0A8D8BVH7"/>
<reference evidence="2" key="1">
    <citation type="submission" date="2021-05" db="EMBL/GenBank/DDBJ databases">
        <authorList>
            <person name="Alioto T."/>
            <person name="Alioto T."/>
            <person name="Gomez Garrido J."/>
        </authorList>
    </citation>
    <scope>NUCLEOTIDE SEQUENCE</scope>
</reference>
<evidence type="ECO:0000256" key="1">
    <source>
        <dbReference type="SAM" id="MobiDB-lite"/>
    </source>
</evidence>